<dbReference type="InterPro" id="IPR049453">
    <property type="entry name" value="Memb_transporter_dom"/>
</dbReference>
<evidence type="ECO:0000313" key="9">
    <source>
        <dbReference type="Proteomes" id="UP000053392"/>
    </source>
</evidence>
<organism evidence="8 9">
    <name type="scientific">Cryptococcus deuterogattii Ram5</name>
    <dbReference type="NCBI Taxonomy" id="1296110"/>
    <lineage>
        <taxon>Eukaryota</taxon>
        <taxon>Fungi</taxon>
        <taxon>Dikarya</taxon>
        <taxon>Basidiomycota</taxon>
        <taxon>Agaricomycotina</taxon>
        <taxon>Tremellomycetes</taxon>
        <taxon>Tremellales</taxon>
        <taxon>Cryptococcaceae</taxon>
        <taxon>Cryptococcus</taxon>
        <taxon>Cryptococcus gattii species complex</taxon>
    </lineage>
</organism>
<dbReference type="Proteomes" id="UP000053392">
    <property type="component" value="Unassembled WGS sequence"/>
</dbReference>
<feature type="transmembrane region" description="Helical" evidence="6">
    <location>
        <begin position="912"/>
        <end position="934"/>
    </location>
</feature>
<feature type="transmembrane region" description="Helical" evidence="6">
    <location>
        <begin position="337"/>
        <end position="362"/>
    </location>
</feature>
<evidence type="ECO:0000256" key="6">
    <source>
        <dbReference type="SAM" id="Phobius"/>
    </source>
</evidence>
<evidence type="ECO:0000256" key="3">
    <source>
        <dbReference type="ARBA" id="ARBA00022989"/>
    </source>
</evidence>
<feature type="transmembrane region" description="Helical" evidence="6">
    <location>
        <begin position="382"/>
        <end position="401"/>
    </location>
</feature>
<evidence type="ECO:0000256" key="4">
    <source>
        <dbReference type="ARBA" id="ARBA00023136"/>
    </source>
</evidence>
<keyword evidence="9" id="KW-1185">Reference proteome</keyword>
<dbReference type="PANTHER" id="PTHR47804:SF1">
    <property type="entry name" value="DUF2421 DOMAIN-CONTAINING PROTEIN"/>
    <property type="match status" value="1"/>
</dbReference>
<sequence length="1195" mass="132343">MQDRRRSSTAIPTAPLFSTPTASTPRRPIPQREQQSSGDNGRRASSSYFSLPHSYNSPAGPSHWRSKPLDSAFLAHRREGKAAFSSPSVKTAGSFSFKAPSRHEDLDNWQSLHDIAGSDADEDQTGDNATNSRLSSLASPSALSVRSLFLSSDVSADALSIPEGRNHPSDHTSVVDRLTLSPGQLEGEGDHSLSASLENYQGEEGTPRAAVLPLQSPEPLESPFYATPFLEASFPSVSGQPIAETRSIVGKKISILEEHRYGWIPPTWATNILKCSFAYLIASLFTFVPALASLLSTQSETDAHGRVTAVPAYSAHMVATIVVYFNPAKTLGNMLLSTRYCFVLAVLSTVVSLLATLTIRIFDHYSPSHGEKWDLISEMGDWIVCIIWIGGTMGVLAWSKLWVGNPSFNSGCSMSAMILYNVVIKEGSVPKLLEILLIVFTGVCITNLVCITVAPVSATSNLQKSISKSLNSFSTLLDLLTSTFLLEKSTVKEKGLTLKDAVRDHSAAFKTLQKDLSEAKHERVLDGRIRGRKLQLYDAAIVSLGRLAQHLSSLRSSTRLQESLIRASREGRICLEVGAERGHSKISISEVGTIDNERGQRLSEDTDIATSVRLFLKFREISGKQMDDLNTRCDQALEAVQALSQARRMPHINLPLIRSKLATSLKEFTLSSSRAIKRVYAGPRRKKGIYFKSDSSSSDSGESGSDTESEKIYEDRNKYKLGATEDLPVEDQPDINDGPNETVFWIYFFLFTFEEFAREMIFLVDTMEEIVTTEKVTFWEHLKTAIMPKRGRKEKKSEYLYKQLQNIVPIDPSQLQPSLYPKNTRGSTGPVIVPDLKSLNFTGRVKQMFWALGERSKQADARYAIKTGLGGAMLAAPAFTEIGRPIFLRFRGEWALIAYFATMSQTIGQTNFLSMMRILGTLIGAGTAVLFTKLFPDNNIALPILGFFFSIPCFYIITQMPDYMNAGRFILLTYNLTCLYTYNTRTRGDVTVELIAYRRSTSVIVGVLWAAIVSRYWWPFTARREVRMGLSDFCLDLSYLYSKLLTTYSNGVGHNGLSTVGADTEEGELEPLLPPDATGHPHLDHGFYTLSAGFRLRTPVPPYLPPAEEARQRLVGAIRSLDVVRRRSVRGSGRHLLFFAYTLAMQEVIAELEYLGAMMQEAFGVISHGSAEDFEDLFEASVGNAVKVRGSQDRM</sequence>
<feature type="transmembrane region" description="Helical" evidence="6">
    <location>
        <begin position="940"/>
        <end position="958"/>
    </location>
</feature>
<dbReference type="EMBL" id="KN847899">
    <property type="protein sequence ID" value="KIR41883.1"/>
    <property type="molecule type" value="Genomic_DNA"/>
</dbReference>
<comment type="subcellular location">
    <subcellularLocation>
        <location evidence="1">Membrane</location>
        <topology evidence="1">Multi-pass membrane protein</topology>
    </subcellularLocation>
</comment>
<reference evidence="8 9" key="1">
    <citation type="submission" date="2015-01" db="EMBL/GenBank/DDBJ databases">
        <title>The Genome Sequence of Cryptococcus gattii Ram5.</title>
        <authorList>
            <consortium name="The Broad Institute Genomics Platform"/>
            <person name="Cuomo C."/>
            <person name="Litvintseva A."/>
            <person name="Chen Y."/>
            <person name="Heitman J."/>
            <person name="Sun S."/>
            <person name="Springer D."/>
            <person name="Dromer F."/>
            <person name="Young S."/>
            <person name="Zeng Q."/>
            <person name="Gargeya S."/>
            <person name="Abouelleil A."/>
            <person name="Alvarado L."/>
            <person name="Chapman S.B."/>
            <person name="Gainer-Dewar J."/>
            <person name="Goldberg J."/>
            <person name="Griggs A."/>
            <person name="Gujja S."/>
            <person name="Hansen M."/>
            <person name="Howarth C."/>
            <person name="Imamovic A."/>
            <person name="Larimer J."/>
            <person name="Murphy C."/>
            <person name="Naylor J."/>
            <person name="Pearson M."/>
            <person name="Priest M."/>
            <person name="Roberts A."/>
            <person name="Saif S."/>
            <person name="Shea T."/>
            <person name="Sykes S."/>
            <person name="Wortman J."/>
            <person name="Nusbaum C."/>
            <person name="Birren B."/>
        </authorList>
    </citation>
    <scope>NUCLEOTIDE SEQUENCE [LARGE SCALE GENOMIC DNA]</scope>
    <source>
        <strain evidence="8 9">Ram5</strain>
    </source>
</reference>
<evidence type="ECO:0000256" key="1">
    <source>
        <dbReference type="ARBA" id="ARBA00004141"/>
    </source>
</evidence>
<feature type="compositionally biased region" description="Polar residues" evidence="5">
    <location>
        <begin position="32"/>
        <end position="59"/>
    </location>
</feature>
<feature type="region of interest" description="Disordered" evidence="5">
    <location>
        <begin position="691"/>
        <end position="711"/>
    </location>
</feature>
<dbReference type="GO" id="GO:0016020">
    <property type="term" value="C:membrane"/>
    <property type="evidence" value="ECO:0007669"/>
    <property type="project" value="UniProtKB-SubCell"/>
</dbReference>
<accession>A0A0D0U102</accession>
<keyword evidence="2 6" id="KW-0812">Transmembrane</keyword>
<evidence type="ECO:0000259" key="7">
    <source>
        <dbReference type="Pfam" id="PF13515"/>
    </source>
</evidence>
<keyword evidence="3 6" id="KW-1133">Transmembrane helix</keyword>
<dbReference type="OrthoDB" id="68611at2759"/>
<feature type="compositionally biased region" description="Low complexity" evidence="5">
    <location>
        <begin position="693"/>
        <end position="706"/>
    </location>
</feature>
<feature type="region of interest" description="Disordered" evidence="5">
    <location>
        <begin position="1"/>
        <end position="67"/>
    </location>
</feature>
<dbReference type="PANTHER" id="PTHR47804">
    <property type="entry name" value="60S RIBOSOMAL PROTEIN L19"/>
    <property type="match status" value="1"/>
</dbReference>
<dbReference type="Pfam" id="PF13515">
    <property type="entry name" value="FUSC_2"/>
    <property type="match status" value="1"/>
</dbReference>
<feature type="transmembrane region" description="Helical" evidence="6">
    <location>
        <begin position="435"/>
        <end position="458"/>
    </location>
</feature>
<feature type="transmembrane region" description="Helical" evidence="6">
    <location>
        <begin position="965"/>
        <end position="982"/>
    </location>
</feature>
<dbReference type="InterPro" id="IPR023244">
    <property type="entry name" value="Brefeldin_A-sensitivity_4"/>
</dbReference>
<name>A0A0D0U102_9TREE</name>
<dbReference type="PRINTS" id="PR02047">
    <property type="entry name" value="BREFELDNASP4"/>
</dbReference>
<feature type="domain" description="Integral membrane bound transporter" evidence="7">
    <location>
        <begin position="891"/>
        <end position="1013"/>
    </location>
</feature>
<dbReference type="AlphaFoldDB" id="A0A0D0U102"/>
<feature type="region of interest" description="Disordered" evidence="5">
    <location>
        <begin position="81"/>
        <end position="102"/>
    </location>
</feature>
<evidence type="ECO:0000256" key="2">
    <source>
        <dbReference type="ARBA" id="ARBA00022692"/>
    </source>
</evidence>
<feature type="compositionally biased region" description="Polar residues" evidence="5">
    <location>
        <begin position="8"/>
        <end position="24"/>
    </location>
</feature>
<keyword evidence="4 6" id="KW-0472">Membrane</keyword>
<protein>
    <recommendedName>
        <fullName evidence="7">Integral membrane bound transporter domain-containing protein</fullName>
    </recommendedName>
</protein>
<feature type="transmembrane region" description="Helical" evidence="6">
    <location>
        <begin position="277"/>
        <end position="295"/>
    </location>
</feature>
<dbReference type="InterPro" id="IPR052430">
    <property type="entry name" value="IVT-Associated"/>
</dbReference>
<evidence type="ECO:0000256" key="5">
    <source>
        <dbReference type="SAM" id="MobiDB-lite"/>
    </source>
</evidence>
<feature type="transmembrane region" description="Helical" evidence="6">
    <location>
        <begin position="307"/>
        <end position="325"/>
    </location>
</feature>
<feature type="compositionally biased region" description="Polar residues" evidence="5">
    <location>
        <begin position="85"/>
        <end position="94"/>
    </location>
</feature>
<proteinExistence type="predicted"/>
<feature type="transmembrane region" description="Helical" evidence="6">
    <location>
        <begin position="1002"/>
        <end position="1018"/>
    </location>
</feature>
<evidence type="ECO:0000313" key="8">
    <source>
        <dbReference type="EMBL" id="KIR41883.1"/>
    </source>
</evidence>
<dbReference type="HOGENOM" id="CLU_001127_1_0_1"/>
<gene>
    <name evidence="8" type="ORF">I313_02044</name>
</gene>